<organism evidence="4 5">
    <name type="scientific">Nostoc cf. commune SO-36</name>
    <dbReference type="NCBI Taxonomy" id="449208"/>
    <lineage>
        <taxon>Bacteria</taxon>
        <taxon>Bacillati</taxon>
        <taxon>Cyanobacteriota</taxon>
        <taxon>Cyanophyceae</taxon>
        <taxon>Nostocales</taxon>
        <taxon>Nostocaceae</taxon>
        <taxon>Nostoc</taxon>
    </lineage>
</organism>
<dbReference type="CDD" id="cd18793">
    <property type="entry name" value="SF2_C_SNF"/>
    <property type="match status" value="1"/>
</dbReference>
<accession>A0ABN6QC18</accession>
<dbReference type="PANTHER" id="PTHR45766:SF6">
    <property type="entry name" value="SWI_SNF-RELATED MATRIX-ASSOCIATED ACTIN-DEPENDENT REGULATOR OF CHROMATIN SUBFAMILY A-LIKE PROTEIN 1"/>
    <property type="match status" value="1"/>
</dbReference>
<dbReference type="PANTHER" id="PTHR45766">
    <property type="entry name" value="DNA ANNEALING HELICASE AND ENDONUCLEASE ZRANB3 FAMILY MEMBER"/>
    <property type="match status" value="1"/>
</dbReference>
<evidence type="ECO:0000256" key="1">
    <source>
        <dbReference type="ARBA" id="ARBA00022801"/>
    </source>
</evidence>
<dbReference type="InterPro" id="IPR038718">
    <property type="entry name" value="SNF2-like_sf"/>
</dbReference>
<dbReference type="Proteomes" id="UP001055453">
    <property type="component" value="Plasmid pANSO36A"/>
</dbReference>
<reference evidence="4" key="1">
    <citation type="submission" date="2022-04" db="EMBL/GenBank/DDBJ databases">
        <title>Complete genome sequence of a cyanobacterium, Nostoc sp. SO-36, isolated in Antarctica.</title>
        <authorList>
            <person name="Kanesaki Y."/>
            <person name="Effendi D."/>
            <person name="Sakamoto T."/>
            <person name="Ohtani S."/>
            <person name="Awai K."/>
        </authorList>
    </citation>
    <scope>NUCLEOTIDE SEQUENCE</scope>
    <source>
        <strain evidence="4">SO-36</strain>
        <plasmid evidence="4">pANSO36A</plasmid>
    </source>
</reference>
<dbReference type="Pfam" id="PF00271">
    <property type="entry name" value="Helicase_C"/>
    <property type="match status" value="1"/>
</dbReference>
<dbReference type="InterPro" id="IPR000330">
    <property type="entry name" value="SNF2_N"/>
</dbReference>
<dbReference type="Gene3D" id="3.40.50.300">
    <property type="entry name" value="P-loop containing nucleotide triphosphate hydrolases"/>
    <property type="match status" value="1"/>
</dbReference>
<dbReference type="InterPro" id="IPR001650">
    <property type="entry name" value="Helicase_C-like"/>
</dbReference>
<dbReference type="EMBL" id="AP025733">
    <property type="protein sequence ID" value="BDI20721.1"/>
    <property type="molecule type" value="Genomic_DNA"/>
</dbReference>
<geneLocation type="plasmid" evidence="4 5">
    <name>pANSO36A</name>
</geneLocation>
<evidence type="ECO:0000313" key="4">
    <source>
        <dbReference type="EMBL" id="BDI20721.1"/>
    </source>
</evidence>
<dbReference type="SUPFAM" id="SSF52540">
    <property type="entry name" value="P-loop containing nucleoside triphosphate hydrolases"/>
    <property type="match status" value="2"/>
</dbReference>
<sequence>MSIPDYIDNSRHKLQTILKTLIEDENQIVLDIATGFFRIEAWVRLEAAMNQLTSLRLLIGRDPTIRPAESDRIDLIRYFKKNIQEELENQPLNSKYQNEIERMIAYLQRHDVEVRLFGAHGDRNQFLHAKAYIFNNYSIVGSSNFTPAGLEGNTELNVVNKIGAIAHDLRHNWFAGFWNDPSVDVDYKAKLIDALNASKFGSKAYTPYQIFLKALYELFKDDSIIGESDRTSLELASFQQEGFERAVRLIERHDGCVIADAVGLGKTFIGLRLLDYYLIKLRKPRFVPRALVVCPAQLKKLVWDKKLDEFGIKADVISHEEISRQSFNVQDYARYDIVVVDESHNFRNSATNRYRNLLKLVSSGKRNKRVVLLTATPINNSIFDLYHQILLITRGGETYYREWGISNLKTYFKALAKGGVEITELLMQTMVRRSRQDVIRRQQAGEEIRINGKLIHFPKRQLEQFTYNFEDSFAGLYTGIATQIDKLNLPAYNIKAFKKRKDKGEENEVKRNDALVALQKALYFKRFESSLLAFRNSIRNQRDFQTNFYEILTQQKKLLDSKNFRKLVLAAETDEEEGKSVNVIIESLGEVDPKDYDINQLKQQIEADLRILNNIIITLEQIESSAIANTDYDRKLAAFKDLLKTQLQGKKILVFSYFKDTAEYLYKQLITDKAWLSQMQVNGQAPVIELLTGATPGKQREEKVKRFAPKANVQTDNDEELTLLQQNPIDILVCTDVLSEGQNLQDAGVLVNYDLHWNPVRMIQRAGRIDRLGTDYDELFIYNCFPEQGLETLLGLVRRLQERIATIDREVGLDGSVLGETISGKSLDELYKLKMADTDAEKQAILEELEQASDLVSLDEMRLPLLEFLQQASKELIDDIPFGIHSTWNKPIPHPNVPDGGIFFAFRVQDKHFWHFYPRIDNAISLDPNRLISDKRTIFNWLKCQSSDFPKPDELPPVEFDNRIFPVLERAVGNLFNSFQQQQTAKGIKPQMPKLLQSIHHALTQPDLFQSEPIDEEAKERVLKVITTVNSRSYERDVKAIWELFKEHKNVSLLISGLDEYFVDSDQYEELADDQDIRPAEIIQQKDIKLICYEWFKPDS</sequence>
<dbReference type="InterPro" id="IPR027417">
    <property type="entry name" value="P-loop_NTPase"/>
</dbReference>
<feature type="domain" description="Helicase C-terminal" evidence="3">
    <location>
        <begin position="638"/>
        <end position="815"/>
    </location>
</feature>
<keyword evidence="4" id="KW-0614">Plasmid</keyword>
<name>A0ABN6QC18_NOSCO</name>
<proteinExistence type="predicted"/>
<dbReference type="SMART" id="SM00487">
    <property type="entry name" value="DEXDc"/>
    <property type="match status" value="1"/>
</dbReference>
<keyword evidence="1" id="KW-0378">Hydrolase</keyword>
<dbReference type="InterPro" id="IPR014001">
    <property type="entry name" value="Helicase_ATP-bd"/>
</dbReference>
<dbReference type="Pfam" id="PF13091">
    <property type="entry name" value="PLDc_2"/>
    <property type="match status" value="1"/>
</dbReference>
<dbReference type="SUPFAM" id="SSF56024">
    <property type="entry name" value="Phospholipase D/nuclease"/>
    <property type="match status" value="1"/>
</dbReference>
<protein>
    <submittedName>
        <fullName evidence="4">Helicase</fullName>
    </submittedName>
</protein>
<dbReference type="Gene3D" id="3.40.50.10810">
    <property type="entry name" value="Tandem AAA-ATPase domain"/>
    <property type="match status" value="2"/>
</dbReference>
<feature type="domain" description="Helicase ATP-binding" evidence="2">
    <location>
        <begin position="247"/>
        <end position="395"/>
    </location>
</feature>
<evidence type="ECO:0000313" key="5">
    <source>
        <dbReference type="Proteomes" id="UP001055453"/>
    </source>
</evidence>
<dbReference type="PROSITE" id="PS51194">
    <property type="entry name" value="HELICASE_CTER"/>
    <property type="match status" value="1"/>
</dbReference>
<evidence type="ECO:0000259" key="2">
    <source>
        <dbReference type="PROSITE" id="PS51192"/>
    </source>
</evidence>
<dbReference type="PROSITE" id="PS51192">
    <property type="entry name" value="HELICASE_ATP_BIND_1"/>
    <property type="match status" value="1"/>
</dbReference>
<dbReference type="GO" id="GO:0004386">
    <property type="term" value="F:helicase activity"/>
    <property type="evidence" value="ECO:0007669"/>
    <property type="project" value="UniProtKB-KW"/>
</dbReference>
<keyword evidence="4" id="KW-0547">Nucleotide-binding</keyword>
<keyword evidence="4" id="KW-0067">ATP-binding</keyword>
<keyword evidence="5" id="KW-1185">Reference proteome</keyword>
<dbReference type="RefSeq" id="WP_251960623.1">
    <property type="nucleotide sequence ID" value="NZ_AP025733.1"/>
</dbReference>
<dbReference type="InterPro" id="IPR025202">
    <property type="entry name" value="PLD-like_dom"/>
</dbReference>
<gene>
    <name evidence="4" type="ORF">ANSO36C_65230</name>
</gene>
<evidence type="ECO:0000259" key="3">
    <source>
        <dbReference type="PROSITE" id="PS51194"/>
    </source>
</evidence>
<dbReference type="Pfam" id="PF00176">
    <property type="entry name" value="SNF2-rel_dom"/>
    <property type="match status" value="1"/>
</dbReference>
<keyword evidence="4" id="KW-0347">Helicase</keyword>
<dbReference type="InterPro" id="IPR049730">
    <property type="entry name" value="SNF2/RAD54-like_C"/>
</dbReference>
<dbReference type="Gene3D" id="3.30.870.10">
    <property type="entry name" value="Endonuclease Chain A"/>
    <property type="match status" value="1"/>
</dbReference>
<dbReference type="SMART" id="SM00490">
    <property type="entry name" value="HELICc"/>
    <property type="match status" value="1"/>
</dbReference>